<keyword evidence="2" id="KW-0813">Transport</keyword>
<dbReference type="SUPFAM" id="SSF52540">
    <property type="entry name" value="P-loop containing nucleoside triphosphate hydrolases"/>
    <property type="match status" value="1"/>
</dbReference>
<feature type="domain" description="ABC transporter" evidence="6">
    <location>
        <begin position="31"/>
        <end position="90"/>
    </location>
</feature>
<evidence type="ECO:0000259" key="6">
    <source>
        <dbReference type="Pfam" id="PF00005"/>
    </source>
</evidence>
<proteinExistence type="predicted"/>
<keyword evidence="8" id="KW-1185">Reference proteome</keyword>
<evidence type="ECO:0000256" key="5">
    <source>
        <dbReference type="ARBA" id="ARBA00023136"/>
    </source>
</evidence>
<name>A0A0K9Q0S0_ZOSMR</name>
<keyword evidence="3" id="KW-0812">Transmembrane</keyword>
<reference evidence="8" key="1">
    <citation type="journal article" date="2016" name="Nature">
        <title>The genome of the seagrass Zostera marina reveals angiosperm adaptation to the sea.</title>
        <authorList>
            <person name="Olsen J.L."/>
            <person name="Rouze P."/>
            <person name="Verhelst B."/>
            <person name="Lin Y.-C."/>
            <person name="Bayer T."/>
            <person name="Collen J."/>
            <person name="Dattolo E."/>
            <person name="De Paoli E."/>
            <person name="Dittami S."/>
            <person name="Maumus F."/>
            <person name="Michel G."/>
            <person name="Kersting A."/>
            <person name="Lauritano C."/>
            <person name="Lohaus R."/>
            <person name="Toepel M."/>
            <person name="Tonon T."/>
            <person name="Vanneste K."/>
            <person name="Amirebrahimi M."/>
            <person name="Brakel J."/>
            <person name="Bostroem C."/>
            <person name="Chovatia M."/>
            <person name="Grimwood J."/>
            <person name="Jenkins J.W."/>
            <person name="Jueterbock A."/>
            <person name="Mraz A."/>
            <person name="Stam W.T."/>
            <person name="Tice H."/>
            <person name="Bornberg-Bauer E."/>
            <person name="Green P.J."/>
            <person name="Pearson G.A."/>
            <person name="Procaccini G."/>
            <person name="Duarte C.M."/>
            <person name="Schmutz J."/>
            <person name="Reusch T.B.H."/>
            <person name="Van de Peer Y."/>
        </authorList>
    </citation>
    <scope>NUCLEOTIDE SEQUENCE [LARGE SCALE GENOMIC DNA]</scope>
    <source>
        <strain evidence="8">cv. Finnish</strain>
    </source>
</reference>
<keyword evidence="5" id="KW-0472">Membrane</keyword>
<accession>A0A0K9Q0S0</accession>
<dbReference type="OrthoDB" id="66620at2759"/>
<dbReference type="EMBL" id="LFYR01000244">
    <property type="protein sequence ID" value="KMZ74754.1"/>
    <property type="molecule type" value="Genomic_DNA"/>
</dbReference>
<dbReference type="GO" id="GO:0016887">
    <property type="term" value="F:ATP hydrolysis activity"/>
    <property type="evidence" value="ECO:0007669"/>
    <property type="project" value="InterPro"/>
</dbReference>
<evidence type="ECO:0000256" key="2">
    <source>
        <dbReference type="ARBA" id="ARBA00022448"/>
    </source>
</evidence>
<dbReference type="AlphaFoldDB" id="A0A0K9Q0S0"/>
<keyword evidence="4" id="KW-1133">Transmembrane helix</keyword>
<dbReference type="InterPro" id="IPR027417">
    <property type="entry name" value="P-loop_NTPase"/>
</dbReference>
<dbReference type="GO" id="GO:0016020">
    <property type="term" value="C:membrane"/>
    <property type="evidence" value="ECO:0007669"/>
    <property type="project" value="UniProtKB-SubCell"/>
</dbReference>
<comment type="caution">
    <text evidence="7">The sequence shown here is derived from an EMBL/GenBank/DDBJ whole genome shotgun (WGS) entry which is preliminary data.</text>
</comment>
<gene>
    <name evidence="7" type="ORF">ZOSMA_122G00240</name>
</gene>
<dbReference type="STRING" id="29655.A0A0K9Q0S0"/>
<evidence type="ECO:0000256" key="4">
    <source>
        <dbReference type="ARBA" id="ARBA00022989"/>
    </source>
</evidence>
<dbReference type="PANTHER" id="PTHR48041">
    <property type="entry name" value="ABC TRANSPORTER G FAMILY MEMBER 28"/>
    <property type="match status" value="1"/>
</dbReference>
<evidence type="ECO:0000256" key="3">
    <source>
        <dbReference type="ARBA" id="ARBA00022692"/>
    </source>
</evidence>
<dbReference type="Proteomes" id="UP000036987">
    <property type="component" value="Unassembled WGS sequence"/>
</dbReference>
<evidence type="ECO:0000313" key="7">
    <source>
        <dbReference type="EMBL" id="KMZ74754.1"/>
    </source>
</evidence>
<comment type="subcellular location">
    <subcellularLocation>
        <location evidence="1">Membrane</location>
        <topology evidence="1">Multi-pass membrane protein</topology>
    </subcellularLocation>
</comment>
<dbReference type="InterPro" id="IPR003439">
    <property type="entry name" value="ABC_transporter-like_ATP-bd"/>
</dbReference>
<protein>
    <recommendedName>
        <fullName evidence="6">ABC transporter domain-containing protein</fullName>
    </recommendedName>
</protein>
<evidence type="ECO:0000313" key="8">
    <source>
        <dbReference type="Proteomes" id="UP000036987"/>
    </source>
</evidence>
<dbReference type="PANTHER" id="PTHR48041:SF51">
    <property type="entry name" value="ABC TRANSPORTER G FAMILY MEMBER 23"/>
    <property type="match status" value="1"/>
</dbReference>
<evidence type="ECO:0000256" key="1">
    <source>
        <dbReference type="ARBA" id="ARBA00004141"/>
    </source>
</evidence>
<dbReference type="InterPro" id="IPR050352">
    <property type="entry name" value="ABCG_transporters"/>
</dbReference>
<organism evidence="7 8">
    <name type="scientific">Zostera marina</name>
    <name type="common">Eelgrass</name>
    <dbReference type="NCBI Taxonomy" id="29655"/>
    <lineage>
        <taxon>Eukaryota</taxon>
        <taxon>Viridiplantae</taxon>
        <taxon>Streptophyta</taxon>
        <taxon>Embryophyta</taxon>
        <taxon>Tracheophyta</taxon>
        <taxon>Spermatophyta</taxon>
        <taxon>Magnoliopsida</taxon>
        <taxon>Liliopsida</taxon>
        <taxon>Zosteraceae</taxon>
        <taxon>Zostera</taxon>
    </lineage>
</organism>
<dbReference type="GO" id="GO:0005524">
    <property type="term" value="F:ATP binding"/>
    <property type="evidence" value="ECO:0007669"/>
    <property type="project" value="InterPro"/>
</dbReference>
<sequence length="95" mass="10342">MGSAEPIASSPISRSPELQWVPRSDGKFADGAGKSTLLRILSGRLPNVNLDPKTICLNQQSLMSTTQLRKLCGFVTQNDNLLPLLTVRETLLFSS</sequence>
<dbReference type="Pfam" id="PF00005">
    <property type="entry name" value="ABC_tran"/>
    <property type="match status" value="1"/>
</dbReference>
<dbReference type="Gene3D" id="3.40.50.300">
    <property type="entry name" value="P-loop containing nucleotide triphosphate hydrolases"/>
    <property type="match status" value="1"/>
</dbReference>